<dbReference type="HAMAP" id="MF_00094">
    <property type="entry name" value="Rel_fac_2"/>
    <property type="match status" value="1"/>
</dbReference>
<dbReference type="FunFam" id="3.30.160.20:FF:000010">
    <property type="entry name" value="Peptide chain release factor 2"/>
    <property type="match status" value="1"/>
</dbReference>
<dbReference type="Pfam" id="PF00472">
    <property type="entry name" value="RF-1"/>
    <property type="match status" value="1"/>
</dbReference>
<dbReference type="InterPro" id="IPR004374">
    <property type="entry name" value="PrfB"/>
</dbReference>
<comment type="function">
    <text evidence="1 6">Peptide chain release factor 2 directs the termination of translation in response to the peptide chain termination codons UGA and UAA.</text>
</comment>
<reference evidence="8" key="1">
    <citation type="submission" date="2021-06" db="EMBL/GenBank/DDBJ databases">
        <title>Description of novel taxa of the family Lachnospiraceae.</title>
        <authorList>
            <person name="Chaplin A.V."/>
            <person name="Sokolova S.R."/>
            <person name="Pikina A.P."/>
            <person name="Korzhanova M."/>
            <person name="Belova V."/>
            <person name="Korostin D."/>
            <person name="Efimov B.A."/>
        </authorList>
    </citation>
    <scope>NUCLEOTIDE SEQUENCE</scope>
    <source>
        <strain evidence="8">ASD5720</strain>
    </source>
</reference>
<dbReference type="SUPFAM" id="SSF75620">
    <property type="entry name" value="Release factor"/>
    <property type="match status" value="1"/>
</dbReference>
<dbReference type="GO" id="GO:0016149">
    <property type="term" value="F:translation release factor activity, codon specific"/>
    <property type="evidence" value="ECO:0007669"/>
    <property type="project" value="UniProtKB-UniRule"/>
</dbReference>
<name>A0A949K851_9FIRM</name>
<comment type="similarity">
    <text evidence="2 6">Belongs to the prokaryotic/mitochondrial release factor family.</text>
</comment>
<feature type="modified residue" description="N5-methylglutamine" evidence="6">
    <location>
        <position position="252"/>
    </location>
</feature>
<dbReference type="Gene3D" id="3.30.160.20">
    <property type="match status" value="1"/>
</dbReference>
<comment type="PTM">
    <text evidence="6">Methylated by PrmC. Methylation increases the termination efficiency of RF2.</text>
</comment>
<feature type="domain" description="Prokaryotic-type class I peptide chain release factors" evidence="7">
    <location>
        <begin position="245"/>
        <end position="261"/>
    </location>
</feature>
<dbReference type="PANTHER" id="PTHR43116">
    <property type="entry name" value="PEPTIDE CHAIN RELEASE FACTOR 2"/>
    <property type="match status" value="1"/>
</dbReference>
<proteinExistence type="inferred from homology"/>
<evidence type="ECO:0000256" key="3">
    <source>
        <dbReference type="ARBA" id="ARBA00019192"/>
    </source>
</evidence>
<keyword evidence="9" id="KW-1185">Reference proteome</keyword>
<gene>
    <name evidence="6 8" type="primary">prfB</name>
    <name evidence="8" type="ORF">KTH89_14795</name>
</gene>
<dbReference type="Pfam" id="PF03462">
    <property type="entry name" value="PCRF"/>
    <property type="match status" value="1"/>
</dbReference>
<dbReference type="PANTHER" id="PTHR43116:SF3">
    <property type="entry name" value="CLASS I PEPTIDE CHAIN RELEASE FACTOR"/>
    <property type="match status" value="1"/>
</dbReference>
<evidence type="ECO:0000256" key="6">
    <source>
        <dbReference type="HAMAP-Rule" id="MF_00094"/>
    </source>
</evidence>
<evidence type="ECO:0000256" key="5">
    <source>
        <dbReference type="ARBA" id="ARBA00022917"/>
    </source>
</evidence>
<evidence type="ECO:0000313" key="8">
    <source>
        <dbReference type="EMBL" id="MBU9737812.1"/>
    </source>
</evidence>
<evidence type="ECO:0000259" key="7">
    <source>
        <dbReference type="PROSITE" id="PS00745"/>
    </source>
</evidence>
<keyword evidence="4 6" id="KW-0488">Methylation</keyword>
<keyword evidence="6" id="KW-0963">Cytoplasm</keyword>
<comment type="caution">
    <text evidence="8">The sequence shown here is derived from an EMBL/GenBank/DDBJ whole genome shotgun (WGS) entry which is preliminary data.</text>
</comment>
<dbReference type="EMBL" id="JAHQCW010000025">
    <property type="protein sequence ID" value="MBU9737812.1"/>
    <property type="molecule type" value="Genomic_DNA"/>
</dbReference>
<dbReference type="NCBIfam" id="TIGR00020">
    <property type="entry name" value="prfB"/>
    <property type="match status" value="1"/>
</dbReference>
<evidence type="ECO:0000256" key="4">
    <source>
        <dbReference type="ARBA" id="ARBA00022481"/>
    </source>
</evidence>
<evidence type="ECO:0000256" key="1">
    <source>
        <dbReference type="ARBA" id="ARBA00002613"/>
    </source>
</evidence>
<dbReference type="Gene3D" id="3.30.70.1660">
    <property type="match status" value="1"/>
</dbReference>
<keyword evidence="5 6" id="KW-0648">Protein biosynthesis</keyword>
<dbReference type="AlphaFoldDB" id="A0A949K851"/>
<comment type="subcellular location">
    <subcellularLocation>
        <location evidence="6">Cytoplasm</location>
    </subcellularLocation>
</comment>
<organism evidence="8 9">
    <name type="scientific">Diplocloster agilis</name>
    <dbReference type="NCBI Taxonomy" id="2850323"/>
    <lineage>
        <taxon>Bacteria</taxon>
        <taxon>Bacillati</taxon>
        <taxon>Bacillota</taxon>
        <taxon>Clostridia</taxon>
        <taxon>Lachnospirales</taxon>
        <taxon>Lachnospiraceae</taxon>
        <taxon>Diplocloster</taxon>
    </lineage>
</organism>
<dbReference type="InterPro" id="IPR005139">
    <property type="entry name" value="PCRF"/>
</dbReference>
<dbReference type="InterPro" id="IPR045853">
    <property type="entry name" value="Pep_chain_release_fac_I_sf"/>
</dbReference>
<dbReference type="Proteomes" id="UP000712157">
    <property type="component" value="Unassembled WGS sequence"/>
</dbReference>
<dbReference type="RefSeq" id="WP_408639966.1">
    <property type="nucleotide sequence ID" value="NZ_JAHQCW010000025.1"/>
</dbReference>
<dbReference type="SMART" id="SM00937">
    <property type="entry name" value="PCRF"/>
    <property type="match status" value="1"/>
</dbReference>
<evidence type="ECO:0000313" key="9">
    <source>
        <dbReference type="Proteomes" id="UP000712157"/>
    </source>
</evidence>
<dbReference type="PROSITE" id="PS00745">
    <property type="entry name" value="RF_PROK_I"/>
    <property type="match status" value="1"/>
</dbReference>
<protein>
    <recommendedName>
        <fullName evidence="3 6">Peptide chain release factor 2</fullName>
        <shortName evidence="6">RF-2</shortName>
    </recommendedName>
</protein>
<dbReference type="GO" id="GO:0005737">
    <property type="term" value="C:cytoplasm"/>
    <property type="evidence" value="ECO:0007669"/>
    <property type="project" value="UniProtKB-SubCell"/>
</dbReference>
<evidence type="ECO:0000256" key="2">
    <source>
        <dbReference type="ARBA" id="ARBA00010835"/>
    </source>
</evidence>
<sequence>MVELDQFKVTLGSYETPLAEVGIHFDLAVKVKRIEELEREMEAPGFWDDTDRSQKLMKELKGLKSDVETCRHLEQTYDDIQTMIEMGYEENDESLIPEIQEMLDDFCSELDRIRIKTLLSDEFDGYDAIVTLHAGAGGTESCDWTGMLYRMYCRWAESKGYSLEVLDYLDGDEAGIKSVTFQVSGENAFGYLKSEKGVHRLVRISPFNAAGKRQTSFASCDVMPDIEEDLDVEINDDDIRIDTYRSSGAGGQHINKTSSAIRITHIPTGIVVQCQNERSQHSNKDKAMQMLKSKLYMLKKQENADKISDIRGEIKEIGWGNQIRSYVMQPYTMVKDHRTGEETGNVDSVMDGNLDPFISAYLKWQSLSNKKTAE</sequence>
<accession>A0A949K851</accession>
<dbReference type="InterPro" id="IPR000352">
    <property type="entry name" value="Pep_chain_release_fac_I"/>
</dbReference>
<dbReference type="Gene3D" id="1.20.58.410">
    <property type="entry name" value="Release factor"/>
    <property type="match status" value="1"/>
</dbReference>